<sequence>MKVLHLNNEIGIESLLSSTTYGTELYDRCIYCHEYADGEQFEYDGSYYMPHRCECDKAKEELKAKETLLIELNRLQESIDTDKLNEITKEYLINRINRAYEMGNKYLLESILD</sequence>
<dbReference type="EMBL" id="VSSQ01070083">
    <property type="protein sequence ID" value="MPN21961.1"/>
    <property type="molecule type" value="Genomic_DNA"/>
</dbReference>
<accession>A0A645G517</accession>
<protein>
    <submittedName>
        <fullName evidence="1">Uncharacterized protein</fullName>
    </submittedName>
</protein>
<reference evidence="1" key="1">
    <citation type="submission" date="2019-08" db="EMBL/GenBank/DDBJ databases">
        <authorList>
            <person name="Kucharzyk K."/>
            <person name="Murdoch R.W."/>
            <person name="Higgins S."/>
            <person name="Loffler F."/>
        </authorList>
    </citation>
    <scope>NUCLEOTIDE SEQUENCE</scope>
</reference>
<comment type="caution">
    <text evidence="1">The sequence shown here is derived from an EMBL/GenBank/DDBJ whole genome shotgun (WGS) entry which is preliminary data.</text>
</comment>
<gene>
    <name evidence="1" type="ORF">SDC9_169343</name>
</gene>
<organism evidence="1">
    <name type="scientific">bioreactor metagenome</name>
    <dbReference type="NCBI Taxonomy" id="1076179"/>
    <lineage>
        <taxon>unclassified sequences</taxon>
        <taxon>metagenomes</taxon>
        <taxon>ecological metagenomes</taxon>
    </lineage>
</organism>
<name>A0A645G517_9ZZZZ</name>
<proteinExistence type="predicted"/>
<dbReference type="AlphaFoldDB" id="A0A645G517"/>
<evidence type="ECO:0000313" key="1">
    <source>
        <dbReference type="EMBL" id="MPN21961.1"/>
    </source>
</evidence>